<evidence type="ECO:0000313" key="2">
    <source>
        <dbReference type="EMBL" id="MBC8599244.1"/>
    </source>
</evidence>
<dbReference type="InterPro" id="IPR001466">
    <property type="entry name" value="Beta-lactam-related"/>
</dbReference>
<comment type="caution">
    <text evidence="2">The sequence shown here is derived from an EMBL/GenBank/DDBJ whole genome shotgun (WGS) entry which is preliminary data.</text>
</comment>
<dbReference type="EMBL" id="JACRTJ010000018">
    <property type="protein sequence ID" value="MBC8599244.1"/>
    <property type="molecule type" value="Genomic_DNA"/>
</dbReference>
<keyword evidence="3" id="KW-1185">Reference proteome</keyword>
<dbReference type="InterPro" id="IPR012338">
    <property type="entry name" value="Beta-lactam/transpept-like"/>
</dbReference>
<dbReference type="PANTHER" id="PTHR43283">
    <property type="entry name" value="BETA-LACTAMASE-RELATED"/>
    <property type="match status" value="1"/>
</dbReference>
<dbReference type="SUPFAM" id="SSF56601">
    <property type="entry name" value="beta-lactamase/transpeptidase-like"/>
    <property type="match status" value="1"/>
</dbReference>
<name>A0ABR7NTL6_9FIRM</name>
<dbReference type="RefSeq" id="WP_215653563.1">
    <property type="nucleotide sequence ID" value="NZ_JACRTJ010000018.1"/>
</dbReference>
<dbReference type="Pfam" id="PF00144">
    <property type="entry name" value="Beta-lactamase"/>
    <property type="match status" value="1"/>
</dbReference>
<evidence type="ECO:0000259" key="1">
    <source>
        <dbReference type="Pfam" id="PF00144"/>
    </source>
</evidence>
<gene>
    <name evidence="2" type="ORF">H8708_08400</name>
</gene>
<evidence type="ECO:0000313" key="3">
    <source>
        <dbReference type="Proteomes" id="UP000647491"/>
    </source>
</evidence>
<proteinExistence type="predicted"/>
<feature type="domain" description="Beta-lactamase-related" evidence="1">
    <location>
        <begin position="100"/>
        <end position="372"/>
    </location>
</feature>
<keyword evidence="2" id="KW-0378">Hydrolase</keyword>
<accession>A0ABR7NTL6</accession>
<dbReference type="GO" id="GO:0016787">
    <property type="term" value="F:hydrolase activity"/>
    <property type="evidence" value="ECO:0007669"/>
    <property type="project" value="UniProtKB-KW"/>
</dbReference>
<protein>
    <submittedName>
        <fullName evidence="2">Serine hydrolase</fullName>
    </submittedName>
</protein>
<sequence length="395" mass="44300">MKKIHKFGMTAACTAIAAGALWLCFGEKIKILHTSLRSFKDENLAYTFQHTPEIQPTKKISRGNDPFQFLKEENVSLADGFRFKGGFYPTEGFLEDTKTSALLVVKDDVIKYEKYFYGGDPQTLFSSNSMGKSFVSALMGIAVAEGAVESIEDPIGMYVPEFAGTDLESIPIRACLQMASGIDFNEDTDMSRFSMRTLMGTPSMKVIADHGVQEEPYTHRRYQSINTEILGQIIKNATGRSLAEYMEEKLWKRIGAEQDAYWTLSNGTELAMGGLSVSLRDYARFARLYLNGGSFHGEQILTKEWVRDSMDVSAAYSRPGANQDVYNAIGYGYQWWVPEGDRGEFMAIGVYGQWMYADPSRQIIIVKTSADPDFMSQDYELKHVDFFRAIAGGLL</sequence>
<dbReference type="Gene3D" id="3.40.710.10">
    <property type="entry name" value="DD-peptidase/beta-lactamase superfamily"/>
    <property type="match status" value="1"/>
</dbReference>
<organism evidence="2 3">
    <name type="scientific">Enterocloster hominis</name>
    <name type="common">ex Liu et al. 2021</name>
    <dbReference type="NCBI Taxonomy" id="2763663"/>
    <lineage>
        <taxon>Bacteria</taxon>
        <taxon>Bacillati</taxon>
        <taxon>Bacillota</taxon>
        <taxon>Clostridia</taxon>
        <taxon>Lachnospirales</taxon>
        <taxon>Lachnospiraceae</taxon>
        <taxon>Enterocloster</taxon>
    </lineage>
</organism>
<dbReference type="InterPro" id="IPR050789">
    <property type="entry name" value="Diverse_Enzym_Activities"/>
</dbReference>
<dbReference type="Proteomes" id="UP000647491">
    <property type="component" value="Unassembled WGS sequence"/>
</dbReference>
<reference evidence="2 3" key="1">
    <citation type="submission" date="2020-08" db="EMBL/GenBank/DDBJ databases">
        <title>Genome public.</title>
        <authorList>
            <person name="Liu C."/>
            <person name="Sun Q."/>
        </authorList>
    </citation>
    <scope>NUCLEOTIDE SEQUENCE [LARGE SCALE GENOMIC DNA]</scope>
    <source>
        <strain evidence="2 3">BX10</strain>
    </source>
</reference>
<dbReference type="PANTHER" id="PTHR43283:SF14">
    <property type="entry name" value="BLL8153 PROTEIN"/>
    <property type="match status" value="1"/>
</dbReference>